<accession>A0A6C0LJ78</accession>
<dbReference type="GO" id="GO:0000150">
    <property type="term" value="F:DNA strand exchange activity"/>
    <property type="evidence" value="ECO:0007669"/>
    <property type="project" value="InterPro"/>
</dbReference>
<evidence type="ECO:0000313" key="2">
    <source>
        <dbReference type="EMBL" id="QHU30593.1"/>
    </source>
</evidence>
<reference evidence="2" key="1">
    <citation type="journal article" date="2020" name="Nature">
        <title>Giant virus diversity and host interactions through global metagenomics.</title>
        <authorList>
            <person name="Schulz F."/>
            <person name="Roux S."/>
            <person name="Paez-Espino D."/>
            <person name="Jungbluth S."/>
            <person name="Walsh D.A."/>
            <person name="Denef V.J."/>
            <person name="McMahon K.D."/>
            <person name="Konstantinidis K.T."/>
            <person name="Eloe-Fadrosh E.A."/>
            <person name="Kyrpides N.C."/>
            <person name="Woyke T."/>
        </authorList>
    </citation>
    <scope>NUCLEOTIDE SEQUENCE</scope>
    <source>
        <strain evidence="2">GVMAG-M-3300027833-19</strain>
    </source>
</reference>
<evidence type="ECO:0000259" key="1">
    <source>
        <dbReference type="SMART" id="SM00857"/>
    </source>
</evidence>
<dbReference type="SMART" id="SM00857">
    <property type="entry name" value="Resolvase"/>
    <property type="match status" value="1"/>
</dbReference>
<dbReference type="PANTHER" id="PTHR30461">
    <property type="entry name" value="DNA-INVERTASE FROM LAMBDOID PROPHAGE"/>
    <property type="match status" value="1"/>
</dbReference>
<proteinExistence type="predicted"/>
<dbReference type="InterPro" id="IPR036162">
    <property type="entry name" value="Resolvase-like_N_sf"/>
</dbReference>
<feature type="domain" description="Resolvase/invertase-type recombinase catalytic" evidence="1">
    <location>
        <begin position="37"/>
        <end position="186"/>
    </location>
</feature>
<sequence length="272" mass="32203">MNRFSVQEINLKRTISPESKKIWLQGDADHMAKKQKLCVYVRQSRGDSTIDQQTYDCINYIKQIFPKYISVLIFQDNGSAWKKDSQDKLLGIQKMFKAVQRWYFDKIIVYDVSRLSRNLEMGLQLRKGIKSYDLTVHSVMDKQIYTSDPISLDRFLEKILEAQRYSTNLSKRIRDNQRHRKEKGWKFGVAKYGMKSKIEKGIRTFVINPDEYKIIKIIKDRSNMSRQNNLKIAEFLNKKGHKKRGRLWSDSMVKTIVMKCFNMSDMKNSLSE</sequence>
<dbReference type="EMBL" id="MN740510">
    <property type="protein sequence ID" value="QHU30593.1"/>
    <property type="molecule type" value="Genomic_DNA"/>
</dbReference>
<dbReference type="CDD" id="cd00338">
    <property type="entry name" value="Ser_Recombinase"/>
    <property type="match status" value="1"/>
</dbReference>
<organism evidence="2">
    <name type="scientific">viral metagenome</name>
    <dbReference type="NCBI Taxonomy" id="1070528"/>
    <lineage>
        <taxon>unclassified sequences</taxon>
        <taxon>metagenomes</taxon>
        <taxon>organismal metagenomes</taxon>
    </lineage>
</organism>
<dbReference type="AlphaFoldDB" id="A0A6C0LJ78"/>
<dbReference type="GO" id="GO:0003677">
    <property type="term" value="F:DNA binding"/>
    <property type="evidence" value="ECO:0007669"/>
    <property type="project" value="InterPro"/>
</dbReference>
<dbReference type="InterPro" id="IPR050639">
    <property type="entry name" value="SSR_resolvase"/>
</dbReference>
<dbReference type="PANTHER" id="PTHR30461:SF23">
    <property type="entry name" value="DNA RECOMBINASE-RELATED"/>
    <property type="match status" value="1"/>
</dbReference>
<dbReference type="InterPro" id="IPR006119">
    <property type="entry name" value="Resolv_N"/>
</dbReference>
<protein>
    <recommendedName>
        <fullName evidence="1">Resolvase/invertase-type recombinase catalytic domain-containing protein</fullName>
    </recommendedName>
</protein>
<name>A0A6C0LJ78_9ZZZZ</name>
<dbReference type="SUPFAM" id="SSF53041">
    <property type="entry name" value="Resolvase-like"/>
    <property type="match status" value="1"/>
</dbReference>
<dbReference type="Gene3D" id="3.40.50.1390">
    <property type="entry name" value="Resolvase, N-terminal catalytic domain"/>
    <property type="match status" value="1"/>
</dbReference>
<dbReference type="Pfam" id="PF00239">
    <property type="entry name" value="Resolvase"/>
    <property type="match status" value="1"/>
</dbReference>